<organism evidence="2 3">
    <name type="scientific">Hondaea fermentalgiana</name>
    <dbReference type="NCBI Taxonomy" id="2315210"/>
    <lineage>
        <taxon>Eukaryota</taxon>
        <taxon>Sar</taxon>
        <taxon>Stramenopiles</taxon>
        <taxon>Bigyra</taxon>
        <taxon>Labyrinthulomycetes</taxon>
        <taxon>Thraustochytrida</taxon>
        <taxon>Thraustochytriidae</taxon>
        <taxon>Hondaea</taxon>
    </lineage>
</organism>
<dbReference type="AlphaFoldDB" id="A0A2R5GRM3"/>
<proteinExistence type="predicted"/>
<comment type="caution">
    <text evidence="2">The sequence shown here is derived from an EMBL/GenBank/DDBJ whole genome shotgun (WGS) entry which is preliminary data.</text>
</comment>
<evidence type="ECO:0000313" key="2">
    <source>
        <dbReference type="EMBL" id="GBG33527.1"/>
    </source>
</evidence>
<evidence type="ECO:0000313" key="3">
    <source>
        <dbReference type="Proteomes" id="UP000241890"/>
    </source>
</evidence>
<evidence type="ECO:0000256" key="1">
    <source>
        <dbReference type="SAM" id="MobiDB-lite"/>
    </source>
</evidence>
<dbReference type="EMBL" id="BEYU01000160">
    <property type="protein sequence ID" value="GBG33527.1"/>
    <property type="molecule type" value="Genomic_DNA"/>
</dbReference>
<feature type="compositionally biased region" description="Basic and acidic residues" evidence="1">
    <location>
        <begin position="42"/>
        <end position="54"/>
    </location>
</feature>
<protein>
    <submittedName>
        <fullName evidence="2">Uncharacterized protein</fullName>
    </submittedName>
</protein>
<reference evidence="2 3" key="1">
    <citation type="submission" date="2017-12" db="EMBL/GenBank/DDBJ databases">
        <title>Sequencing, de novo assembly and annotation of complete genome of a new Thraustochytrid species, strain FCC1311.</title>
        <authorList>
            <person name="Sedici K."/>
            <person name="Godart F."/>
            <person name="Aiese Cigliano R."/>
            <person name="Sanseverino W."/>
            <person name="Barakat M."/>
            <person name="Ortet P."/>
            <person name="Marechal E."/>
            <person name="Cagnac O."/>
            <person name="Amato A."/>
        </authorList>
    </citation>
    <scope>NUCLEOTIDE SEQUENCE [LARGE SCALE GENOMIC DNA]</scope>
</reference>
<keyword evidence="3" id="KW-1185">Reference proteome</keyword>
<sequence>MGQNTSKEGEDQEALAEQCFHRKASFVEAIMALVGLGGGRLTRADSNETLHMESDESDDDSVGRSRRGSGAVAAGAAKASASPHVRRRSSMNTRPSPPYNAPKNADAVISDIKRPSLASIGSGISQRRTSVSELLDVERKEDEEDLELLSHLQTNSEYSDETTETYLTEDQELLLLRRAADAWEKKDISAITDCESEIRVKLLDPKKDSREALENEVMLLRQQLESKNSEMMRLKSSSVSGVSTSELYLIDSMSTTSDNFSESDAFSSVSGAFSSVSGAGYL</sequence>
<dbReference type="Proteomes" id="UP000241890">
    <property type="component" value="Unassembled WGS sequence"/>
</dbReference>
<gene>
    <name evidence="2" type="ORF">FCC1311_097502</name>
</gene>
<feature type="region of interest" description="Disordered" evidence="1">
    <location>
        <begin position="40"/>
        <end position="106"/>
    </location>
</feature>
<accession>A0A2R5GRM3</accession>
<dbReference type="InParanoid" id="A0A2R5GRM3"/>
<feature type="compositionally biased region" description="Low complexity" evidence="1">
    <location>
        <begin position="68"/>
        <end position="82"/>
    </location>
</feature>
<name>A0A2R5GRM3_9STRA</name>